<dbReference type="PANTHER" id="PTHR31302">
    <property type="entry name" value="TRANSMEMBRANE PROTEIN WITH METALLOPHOSPHOESTERASE DOMAIN-RELATED"/>
    <property type="match status" value="1"/>
</dbReference>
<gene>
    <name evidence="3" type="ORF">NE536_20900</name>
</gene>
<dbReference type="InterPro" id="IPR029052">
    <property type="entry name" value="Metallo-depent_PP-like"/>
</dbReference>
<feature type="domain" description="GTPase-associated adaptor" evidence="2">
    <location>
        <begin position="357"/>
        <end position="416"/>
    </location>
</feature>
<proteinExistence type="predicted"/>
<comment type="caution">
    <text evidence="3">The sequence shown here is derived from an EMBL/GenBank/DDBJ whole genome shotgun (WGS) entry which is preliminary data.</text>
</comment>
<dbReference type="Proteomes" id="UP001155604">
    <property type="component" value="Unassembled WGS sequence"/>
</dbReference>
<evidence type="ECO:0000313" key="3">
    <source>
        <dbReference type="EMBL" id="MCT7947811.1"/>
    </source>
</evidence>
<dbReference type="Pfam" id="PF19976">
    <property type="entry name" value="GAAD"/>
    <property type="match status" value="1"/>
</dbReference>
<evidence type="ECO:0000259" key="2">
    <source>
        <dbReference type="Pfam" id="PF19976"/>
    </source>
</evidence>
<keyword evidence="4" id="KW-1185">Reference proteome</keyword>
<dbReference type="EMBL" id="JAMTCC010000056">
    <property type="protein sequence ID" value="MCT7947811.1"/>
    <property type="molecule type" value="Genomic_DNA"/>
</dbReference>
<dbReference type="RefSeq" id="WP_261273911.1">
    <property type="nucleotide sequence ID" value="NZ_JAMTCC010000056.1"/>
</dbReference>
<dbReference type="Pfam" id="PF00149">
    <property type="entry name" value="Metallophos"/>
    <property type="match status" value="1"/>
</dbReference>
<feature type="domain" description="Calcineurin-like phosphoesterase" evidence="1">
    <location>
        <begin position="1"/>
        <end position="242"/>
    </location>
</feature>
<sequence>MLILHLSDIHFRRSEVSTAQDPNYHLRNELLRDAEAQCRELGAPDVVLVSGDIAFAGQIEEFSFATEWLKELCDRCGCPLTAVFVVPGNHDVVRAKADSPIVQSMHLAIKTAAHPRDEITRLFLDDEGPRLLLDSLGNYNNFALQFFCDLYAPNRTIAKRGIQLNDGSILRLWGLNTALVSSSKDKEAELFVDSSCFQIPNEAGVVNLVMAHHPFNWLREGPALEDHLNDVAAVQIFGHTHTNRVNLNRDYVRFSASAANPERHEAGWEPGYNLIKLEVSTAPTRVLKIEGHIRVWQTSPGKFIPKQDRSSPVYRHDIQIGAWAGQSNQKKTVEANVVQTSTEPELPQMAAEQEFELRELALKFYRLSFSQKSAIAGSLGLFEDSDVSLPDVERFRRVFIRAHERGKLKELAAAIQNHK</sequence>
<dbReference type="InterPro" id="IPR051158">
    <property type="entry name" value="Metallophosphoesterase_sf"/>
</dbReference>
<accession>A0A9X2WYJ9</accession>
<dbReference type="InterPro" id="IPR045533">
    <property type="entry name" value="GAAD"/>
</dbReference>
<evidence type="ECO:0000259" key="1">
    <source>
        <dbReference type="Pfam" id="PF00149"/>
    </source>
</evidence>
<dbReference type="SUPFAM" id="SSF56300">
    <property type="entry name" value="Metallo-dependent phosphatases"/>
    <property type="match status" value="1"/>
</dbReference>
<dbReference type="InterPro" id="IPR004843">
    <property type="entry name" value="Calcineurin-like_PHP"/>
</dbReference>
<organism evidence="3 4">
    <name type="scientific">Shewanella septentrionalis</name>
    <dbReference type="NCBI Taxonomy" id="2952223"/>
    <lineage>
        <taxon>Bacteria</taxon>
        <taxon>Pseudomonadati</taxon>
        <taxon>Pseudomonadota</taxon>
        <taxon>Gammaproteobacteria</taxon>
        <taxon>Alteromonadales</taxon>
        <taxon>Shewanellaceae</taxon>
        <taxon>Shewanella</taxon>
    </lineage>
</organism>
<evidence type="ECO:0000313" key="4">
    <source>
        <dbReference type="Proteomes" id="UP001155604"/>
    </source>
</evidence>
<protein>
    <submittedName>
        <fullName evidence="3">Metallophosphoesterase</fullName>
    </submittedName>
</protein>
<dbReference type="AlphaFoldDB" id="A0A9X2WYJ9"/>
<dbReference type="GO" id="GO:0016787">
    <property type="term" value="F:hydrolase activity"/>
    <property type="evidence" value="ECO:0007669"/>
    <property type="project" value="InterPro"/>
</dbReference>
<dbReference type="PANTHER" id="PTHR31302:SF0">
    <property type="entry name" value="TRANSMEMBRANE PROTEIN WITH METALLOPHOSPHOESTERASE DOMAIN"/>
    <property type="match status" value="1"/>
</dbReference>
<name>A0A9X2WYJ9_9GAMM</name>
<reference evidence="3" key="1">
    <citation type="journal article" date="2023" name="Int. J. Syst. Evol. Microbiol.">
        <title>&lt;i&gt;Shewanella septentrionalis&lt;/i&gt; sp. nov. and &lt;i&gt;Shewanella holmiensis&lt;/i&gt; sp. nov., isolated from Baltic Sea water and sediments.</title>
        <authorList>
            <person name="Martin-Rodriguez A.J."/>
            <person name="Thorell K."/>
            <person name="Joffre E."/>
            <person name="Jensie-Markopoulos S."/>
            <person name="Moore E.R.B."/>
            <person name="Sjoling A."/>
        </authorList>
    </citation>
    <scope>NUCLEOTIDE SEQUENCE</scope>
    <source>
        <strain evidence="3">SP1W3</strain>
    </source>
</reference>
<dbReference type="Gene3D" id="3.60.21.10">
    <property type="match status" value="1"/>
</dbReference>